<protein>
    <submittedName>
        <fullName evidence="2">Hypothetical conserved protein</fullName>
    </submittedName>
</protein>
<dbReference type="InterPro" id="IPR019619">
    <property type="entry name" value="DUF2490"/>
</dbReference>
<dbReference type="KEGG" id="ntt:TAO_1031"/>
<dbReference type="OrthoDB" id="5562928at2"/>
<gene>
    <name evidence="2" type="ORF">TAO_1031</name>
</gene>
<sequence length="251" mass="28162">MMKTHLFPALILASLVVSTSALAETPTDSMFGTWTSLTLTGKVNDKWNWFIEDQARTRDDAHVIDPNAGFSPRLSQNLFWVSFGYKATAHTSWWFGYSQFWNKNLNGTHSMDARPYQDFLWTDHIFGKSGFVGTMRTRTQEVFDVSTTGADIGNLGMQVRQLGGISHPIPGTGGRLAVYLSDEVWFNLNKTAVTGRSGFNQNWAMGGLIVKATDELSFTLGYLGQYVRSETPGGHSLFTQNFLFDIHYNFQ</sequence>
<feature type="chain" id="PRO_5012907938" evidence="1">
    <location>
        <begin position="24"/>
        <end position="251"/>
    </location>
</feature>
<proteinExistence type="predicted"/>
<evidence type="ECO:0000256" key="1">
    <source>
        <dbReference type="SAM" id="SignalP"/>
    </source>
</evidence>
<dbReference type="RefSeq" id="WP_096526950.1">
    <property type="nucleotide sequence ID" value="NZ_AP014836.1"/>
</dbReference>
<name>A0A1Q2SMQ3_9GAMM</name>
<dbReference type="Proteomes" id="UP000243679">
    <property type="component" value="Chromosome"/>
</dbReference>
<keyword evidence="1" id="KW-0732">Signal</keyword>
<keyword evidence="3" id="KW-1185">Reference proteome</keyword>
<dbReference type="Pfam" id="PF10677">
    <property type="entry name" value="DUF2490"/>
    <property type="match status" value="1"/>
</dbReference>
<reference evidence="2 3" key="1">
    <citation type="journal article" date="2017" name="ISME J.">
        <title>An acid-tolerant ammonia-oxidizing ?-proteobacterium from soil.</title>
        <authorList>
            <person name="Hayatsu M."/>
            <person name="Tago K."/>
            <person name="Uchiyama I."/>
            <person name="Toyoda A."/>
            <person name="Wang Y."/>
            <person name="Shimomura Y."/>
            <person name="Okubo T."/>
            <person name="Kurisu F."/>
            <person name="Hirono Y."/>
            <person name="Nonaka K."/>
            <person name="Akiyama H."/>
            <person name="Itoh T."/>
            <person name="Takami H."/>
        </authorList>
    </citation>
    <scope>NUCLEOTIDE SEQUENCE [LARGE SCALE GENOMIC DNA]</scope>
    <source>
        <strain evidence="2 3">TAO100</strain>
    </source>
</reference>
<dbReference type="EMBL" id="AP014836">
    <property type="protein sequence ID" value="BAW80401.1"/>
    <property type="molecule type" value="Genomic_DNA"/>
</dbReference>
<organism evidence="2 3">
    <name type="scientific">Candidatus Nitrosoglobus terrae</name>
    <dbReference type="NCBI Taxonomy" id="1630141"/>
    <lineage>
        <taxon>Bacteria</taxon>
        <taxon>Pseudomonadati</taxon>
        <taxon>Pseudomonadota</taxon>
        <taxon>Gammaproteobacteria</taxon>
        <taxon>Chromatiales</taxon>
        <taxon>Chromatiaceae</taxon>
        <taxon>Candidatus Nitrosoglobus</taxon>
    </lineage>
</organism>
<dbReference type="AlphaFoldDB" id="A0A1Q2SMQ3"/>
<evidence type="ECO:0000313" key="3">
    <source>
        <dbReference type="Proteomes" id="UP000243679"/>
    </source>
</evidence>
<evidence type="ECO:0000313" key="2">
    <source>
        <dbReference type="EMBL" id="BAW80401.1"/>
    </source>
</evidence>
<feature type="signal peptide" evidence="1">
    <location>
        <begin position="1"/>
        <end position="23"/>
    </location>
</feature>
<accession>A0A1Q2SMQ3</accession>